<dbReference type="RefSeq" id="WP_218544381.1">
    <property type="nucleotide sequence ID" value="NZ_JAGSPD010000001.1"/>
</dbReference>
<accession>A0A9X1JLX7</accession>
<evidence type="ECO:0000313" key="1">
    <source>
        <dbReference type="EMBL" id="MBV7267835.1"/>
    </source>
</evidence>
<gene>
    <name evidence="1" type="ORF">KCG49_01365</name>
</gene>
<comment type="caution">
    <text evidence="1">The sequence shown here is derived from an EMBL/GenBank/DDBJ whole genome shotgun (WGS) entry which is preliminary data.</text>
</comment>
<dbReference type="EMBL" id="JAGSPD010000001">
    <property type="protein sequence ID" value="MBV7267835.1"/>
    <property type="molecule type" value="Genomic_DNA"/>
</dbReference>
<reference evidence="1" key="1">
    <citation type="submission" date="2021-04" db="EMBL/GenBank/DDBJ databases">
        <authorList>
            <person name="Pira H."/>
            <person name="Risdian C."/>
            <person name="Wink J."/>
        </authorList>
    </citation>
    <scope>NUCLEOTIDE SEQUENCE</scope>
    <source>
        <strain evidence="1">WHY3</strain>
    </source>
</reference>
<evidence type="ECO:0000313" key="2">
    <source>
        <dbReference type="Proteomes" id="UP001138894"/>
    </source>
</evidence>
<protein>
    <submittedName>
        <fullName evidence="1">DUF4440 domain-containing protein</fullName>
    </submittedName>
</protein>
<dbReference type="AlphaFoldDB" id="A0A9X1JLX7"/>
<dbReference type="Proteomes" id="UP001138894">
    <property type="component" value="Unassembled WGS sequence"/>
</dbReference>
<keyword evidence="2" id="KW-1185">Reference proteome</keyword>
<name>A0A9X1JLX7_9FLAO</name>
<organism evidence="1 2">
    <name type="scientific">Winogradskyella luteola</name>
    <dbReference type="NCBI Taxonomy" id="2828330"/>
    <lineage>
        <taxon>Bacteria</taxon>
        <taxon>Pseudomonadati</taxon>
        <taxon>Bacteroidota</taxon>
        <taxon>Flavobacteriia</taxon>
        <taxon>Flavobacteriales</taxon>
        <taxon>Flavobacteriaceae</taxon>
        <taxon>Winogradskyella</taxon>
    </lineage>
</organism>
<proteinExistence type="predicted"/>
<sequence length="279" mass="31884">MNQSKLNQLIYTKLALVSKSLMLSLIGFLMVSGIASAQVNKNSQIFKTLKVKDSILFKIGFNKCEVEKSAALMFDDLEFYHDKGGITNSKEEFVKTMKNGICRENNPEKVYRFLVEESLEIFPMYNNGKLYGALQNGKHFFSTDKNMTYNKTDNYALFSHLWIIENDKWKLKRVISYNHVAKETKNNTVKYTVPKDILETYSGKYMAKTGKATISVKNNTLQLNAGEMVVVLNAKSENIFAHPKAPLTFEFVKNTKGKIIKMIVRENGKIAEEVKKIEN</sequence>